<dbReference type="EMBL" id="DVOD01000030">
    <property type="protein sequence ID" value="HIU92299.1"/>
    <property type="molecule type" value="Genomic_DNA"/>
</dbReference>
<name>A0A9D1N006_9CLOT</name>
<evidence type="ECO:0000259" key="1">
    <source>
        <dbReference type="Pfam" id="PF01973"/>
    </source>
</evidence>
<reference evidence="2" key="2">
    <citation type="journal article" date="2021" name="PeerJ">
        <title>Extensive microbial diversity within the chicken gut microbiome revealed by metagenomics and culture.</title>
        <authorList>
            <person name="Gilroy R."/>
            <person name="Ravi A."/>
            <person name="Getino M."/>
            <person name="Pursley I."/>
            <person name="Horton D.L."/>
            <person name="Alikhan N.F."/>
            <person name="Baker D."/>
            <person name="Gharbi K."/>
            <person name="Hall N."/>
            <person name="Watson M."/>
            <person name="Adriaenssens E.M."/>
            <person name="Foster-Nyarko E."/>
            <person name="Jarju S."/>
            <person name="Secka A."/>
            <person name="Antonio M."/>
            <person name="Oren A."/>
            <person name="Chaudhuri R.R."/>
            <person name="La Ragione R."/>
            <person name="Hildebrand F."/>
            <person name="Pallen M.J."/>
        </authorList>
    </citation>
    <scope>NUCLEOTIDE SEQUENCE</scope>
    <source>
        <strain evidence="2">CHK154-7741</strain>
    </source>
</reference>
<sequence>MSDILKSNLSFIEKHNPSLCSKLTAISEYKTNIEIKPNLAGEYNLAINGMGVHSLTGALQEAKDICATLPNNSNNSIHVVYGIGLGYIVDELVNNAKGNVIVYEHDLDVLHFVLSAVDFAQNFNTQKLYIASDITEFEQILYKVFKYKSKATLSCLDYYKAQDKLRYEAFQAWLKRKVELVDHNFKLQALKMYGFFKNTLIGLDKKYKLPFLTENKDALKGKPAIIVSAGPSLNKNIEILKKYKDNAVIFCVGTALRTLYNNNITPDFLNVIETENTSLHYDLPCSKDISFIAEPFTQAAYLDIPFKKRFITPSLETDASRWFLETAGKEFIPFETKGTVAYHAIYSAYYLGCNPIILIGQDLAYPDGQCYAKGSKFDGLECVYDNSEQKYKIKPRNFEEYRDSYYATEGYSIEKKNEMIDIKLKELNKNITFVKGQDNNVLPTDNVYAIFLDYIQDFAANYGHERTLINSSLGGALISGFDLLSLEDACEKYAPTSIDKQNISGLLNVESTCDIEIVLKNLKQDYKKLAETKPLFEEGYEISTKLKELVDNGRDYSPKSDSPLNKLGALYSIITNRYMLKSRVVKILHAYSYCNLSYLIRENNIIDNTEQFHVFSNAYYDYFYRGLCKTNQAIRLLQEVIDNLEKINESSVAKG</sequence>
<accession>A0A9D1N006</accession>
<dbReference type="Proteomes" id="UP000886748">
    <property type="component" value="Unassembled WGS sequence"/>
</dbReference>
<dbReference type="PANTHER" id="PTHR41786:SF1">
    <property type="entry name" value="6-HYDROXYMETHYLPTERIN DIPHOSPHOKINASE MPTE-LIKE DOMAIN-CONTAINING PROTEIN"/>
    <property type="match status" value="1"/>
</dbReference>
<dbReference type="AlphaFoldDB" id="A0A9D1N006"/>
<organism evidence="2 3">
    <name type="scientific">Candidatus Limenecus avicola</name>
    <dbReference type="NCBI Taxonomy" id="2840847"/>
    <lineage>
        <taxon>Bacteria</taxon>
        <taxon>Bacillati</taxon>
        <taxon>Bacillota</taxon>
        <taxon>Clostridia</taxon>
        <taxon>Eubacteriales</taxon>
        <taxon>Clostridiaceae</taxon>
        <taxon>Clostridiaceae incertae sedis</taxon>
        <taxon>Candidatus Limenecus</taxon>
    </lineage>
</organism>
<dbReference type="Pfam" id="PF01973">
    <property type="entry name" value="MptE-like"/>
    <property type="match status" value="1"/>
</dbReference>
<reference evidence="2" key="1">
    <citation type="submission" date="2020-10" db="EMBL/GenBank/DDBJ databases">
        <authorList>
            <person name="Gilroy R."/>
        </authorList>
    </citation>
    <scope>NUCLEOTIDE SEQUENCE</scope>
    <source>
        <strain evidence="2">CHK154-7741</strain>
    </source>
</reference>
<evidence type="ECO:0000313" key="2">
    <source>
        <dbReference type="EMBL" id="HIU92299.1"/>
    </source>
</evidence>
<evidence type="ECO:0000313" key="3">
    <source>
        <dbReference type="Proteomes" id="UP000886748"/>
    </source>
</evidence>
<comment type="caution">
    <text evidence="2">The sequence shown here is derived from an EMBL/GenBank/DDBJ whole genome shotgun (WGS) entry which is preliminary data.</text>
</comment>
<dbReference type="PANTHER" id="PTHR41786">
    <property type="entry name" value="MOTILITY ACCESSORY FACTOR MAF"/>
    <property type="match status" value="1"/>
</dbReference>
<gene>
    <name evidence="2" type="ORF">IAD26_04090</name>
</gene>
<feature type="domain" description="6-hydroxymethylpterin diphosphokinase MptE-like" evidence="1">
    <location>
        <begin position="203"/>
        <end position="367"/>
    </location>
</feature>
<protein>
    <submittedName>
        <fullName evidence="2">Motility associated factor glycosyltransferase family protein</fullName>
    </submittedName>
</protein>
<proteinExistence type="predicted"/>
<dbReference type="InterPro" id="IPR002826">
    <property type="entry name" value="MptE-like"/>
</dbReference>